<evidence type="ECO:0000313" key="2">
    <source>
        <dbReference type="Proteomes" id="UP000004968"/>
    </source>
</evidence>
<dbReference type="Proteomes" id="UP000004968">
    <property type="component" value="Unassembled WGS sequence"/>
</dbReference>
<dbReference type="PANTHER" id="PTHR30087">
    <property type="entry name" value="INNER MEMBRANE PROTEIN"/>
    <property type="match status" value="1"/>
</dbReference>
<protein>
    <submittedName>
        <fullName evidence="1">Uncharacterized protein</fullName>
    </submittedName>
</protein>
<dbReference type="HOGENOM" id="CLU_076318_1_1_9"/>
<reference evidence="1 2" key="1">
    <citation type="submission" date="2010-01" db="EMBL/GenBank/DDBJ databases">
        <authorList>
            <person name="Weinstock G."/>
            <person name="Sodergren E."/>
            <person name="Clifton S."/>
            <person name="Fulton L."/>
            <person name="Fulton B."/>
            <person name="Courtney L."/>
            <person name="Fronick C."/>
            <person name="Harrison M."/>
            <person name="Strong C."/>
            <person name="Farmer C."/>
            <person name="Delahaunty K."/>
            <person name="Markovic C."/>
            <person name="Hall O."/>
            <person name="Minx P."/>
            <person name="Tomlinson C."/>
            <person name="Mitreva M."/>
            <person name="Nelson J."/>
            <person name="Hou S."/>
            <person name="Wollam A."/>
            <person name="Pepin K.H."/>
            <person name="Johnson M."/>
            <person name="Bhonagiri V."/>
            <person name="Nash W.E."/>
            <person name="Warren W."/>
            <person name="Chinwalla A."/>
            <person name="Mardis E.R."/>
            <person name="Wilson R.K."/>
        </authorList>
    </citation>
    <scope>NUCLEOTIDE SEQUENCE [LARGE SCALE GENOMIC DNA]</scope>
    <source>
        <strain evidence="1 2">DSM 13479</strain>
    </source>
</reference>
<accession>D3AMM8</accession>
<proteinExistence type="predicted"/>
<evidence type="ECO:0000313" key="1">
    <source>
        <dbReference type="EMBL" id="EFC96930.1"/>
    </source>
</evidence>
<name>D3AMM8_9FIRM</name>
<organism evidence="1 2">
    <name type="scientific">Hungatella hathewayi DSM 13479</name>
    <dbReference type="NCBI Taxonomy" id="566550"/>
    <lineage>
        <taxon>Bacteria</taxon>
        <taxon>Bacillati</taxon>
        <taxon>Bacillota</taxon>
        <taxon>Clostridia</taxon>
        <taxon>Lachnospirales</taxon>
        <taxon>Lachnospiraceae</taxon>
        <taxon>Hungatella</taxon>
    </lineage>
</organism>
<gene>
    <name evidence="1" type="ORF">CLOSTHATH_04878</name>
</gene>
<comment type="caution">
    <text evidence="1">The sequence shown here is derived from an EMBL/GenBank/DDBJ whole genome shotgun (WGS) entry which is preliminary data.</text>
</comment>
<dbReference type="InterPro" id="IPR007553">
    <property type="entry name" value="2-thiour_desulf"/>
</dbReference>
<dbReference type="PANTHER" id="PTHR30087:SF1">
    <property type="entry name" value="HYPOTHETICAL CYTOSOLIC PROTEIN"/>
    <property type="match status" value="1"/>
</dbReference>
<sequence length="185" mass="20300">MRIRNGGFLMDKKNIRILVSACLLGVNCRYDGKNGRRDEVLELLKEYELIPVCPEQMGGLGTPREPAECRRDGGQVRVMNRKGCDVTEYFEKGGEEALQIAKLYGCRYAILKERSPSCGSGVIYDGTFSGVKTAGDGVTARLLKKHGIKVAGESGISSLISEISSDMMDGSINITQLNRNQMTEE</sequence>
<dbReference type="Pfam" id="PF04463">
    <property type="entry name" value="2-thiour_desulf"/>
    <property type="match status" value="1"/>
</dbReference>
<dbReference type="AlphaFoldDB" id="D3AMM8"/>
<dbReference type="EMBL" id="ACIO01000472">
    <property type="protein sequence ID" value="EFC96930.1"/>
    <property type="molecule type" value="Genomic_DNA"/>
</dbReference>